<evidence type="ECO:0000256" key="1">
    <source>
        <dbReference type="SAM" id="MobiDB-lite"/>
    </source>
</evidence>
<evidence type="ECO:0000313" key="3">
    <source>
        <dbReference type="Proteomes" id="UP000037982"/>
    </source>
</evidence>
<evidence type="ECO:0000313" key="2">
    <source>
        <dbReference type="EMBL" id="KPC61535.1"/>
    </source>
</evidence>
<name>A0A0N1JXG2_9ACTN</name>
<dbReference type="EMBL" id="LGKG01000147">
    <property type="protein sequence ID" value="KPC61535.1"/>
    <property type="molecule type" value="Genomic_DNA"/>
</dbReference>
<organism evidence="2 3">
    <name type="scientific">Streptomyces chattanoogensis</name>
    <dbReference type="NCBI Taxonomy" id="66876"/>
    <lineage>
        <taxon>Bacteria</taxon>
        <taxon>Bacillati</taxon>
        <taxon>Actinomycetota</taxon>
        <taxon>Actinomycetes</taxon>
        <taxon>Kitasatosporales</taxon>
        <taxon>Streptomycetaceae</taxon>
        <taxon>Streptomyces</taxon>
    </lineage>
</organism>
<accession>A0A0N1JXG2</accession>
<feature type="compositionally biased region" description="Polar residues" evidence="1">
    <location>
        <begin position="74"/>
        <end position="83"/>
    </location>
</feature>
<dbReference type="AlphaFoldDB" id="A0A0N1JXG2"/>
<comment type="caution">
    <text evidence="2">The sequence shown here is derived from an EMBL/GenBank/DDBJ whole genome shotgun (WGS) entry which is preliminary data.</text>
</comment>
<reference evidence="3" key="1">
    <citation type="submission" date="2015-07" db="EMBL/GenBank/DDBJ databases">
        <authorList>
            <person name="Ju K.-S."/>
            <person name="Doroghazi J.R."/>
            <person name="Metcalf W.W."/>
        </authorList>
    </citation>
    <scope>NUCLEOTIDE SEQUENCE [LARGE SCALE GENOMIC DNA]</scope>
    <source>
        <strain evidence="3">NRRL ISP-5002</strain>
    </source>
</reference>
<feature type="region of interest" description="Disordered" evidence="1">
    <location>
        <begin position="1"/>
        <end position="26"/>
    </location>
</feature>
<proteinExistence type="predicted"/>
<dbReference type="Proteomes" id="UP000037982">
    <property type="component" value="Unassembled WGS sequence"/>
</dbReference>
<keyword evidence="3" id="KW-1185">Reference proteome</keyword>
<protein>
    <submittedName>
        <fullName evidence="2">Uncharacterized protein</fullName>
    </submittedName>
</protein>
<dbReference type="RefSeq" id="WP_053925644.1">
    <property type="nucleotide sequence ID" value="NZ_LGKG01000147.1"/>
</dbReference>
<dbReference type="PATRIC" id="fig|66876.3.peg.5227"/>
<feature type="region of interest" description="Disordered" evidence="1">
    <location>
        <begin position="62"/>
        <end position="87"/>
    </location>
</feature>
<sequence>MAKAEPATAPHDGGYPLHTVPYQPTLTLPQGPALPAFRTKGQLSAPMVARVRAATPNAAAVEPNSPLMTETGKTHTPSQTTVRSGHALPRHWTPVDVTFGFC</sequence>
<gene>
    <name evidence="2" type="ORF">ADL29_23870</name>
</gene>